<dbReference type="Gene3D" id="3.30.70.1430">
    <property type="entry name" value="Multidrug efflux transporter AcrB pore domain"/>
    <property type="match status" value="2"/>
</dbReference>
<dbReference type="Pfam" id="PF00873">
    <property type="entry name" value="ACR_tran"/>
    <property type="match status" value="1"/>
</dbReference>
<proteinExistence type="predicted"/>
<name>A0ABX2PUS4_9RHOB</name>
<feature type="transmembrane region" description="Helical" evidence="2">
    <location>
        <begin position="869"/>
        <end position="885"/>
    </location>
</feature>
<dbReference type="Proteomes" id="UP000630805">
    <property type="component" value="Unassembled WGS sequence"/>
</dbReference>
<dbReference type="SUPFAM" id="SSF82866">
    <property type="entry name" value="Multidrug efflux transporter AcrB transmembrane domain"/>
    <property type="match status" value="2"/>
</dbReference>
<dbReference type="SUPFAM" id="SSF82693">
    <property type="entry name" value="Multidrug efflux transporter AcrB pore domain, PN1, PN2, PC1 and PC2 subdomains"/>
    <property type="match status" value="2"/>
</dbReference>
<dbReference type="PANTHER" id="PTHR32063:SF33">
    <property type="entry name" value="RND SUPERFAMILY EFFLUX PUMP PERMEASE COMPONENT"/>
    <property type="match status" value="1"/>
</dbReference>
<feature type="transmembrane region" description="Helical" evidence="2">
    <location>
        <begin position="385"/>
        <end position="404"/>
    </location>
</feature>
<dbReference type="PANTHER" id="PTHR32063">
    <property type="match status" value="1"/>
</dbReference>
<dbReference type="InterPro" id="IPR027463">
    <property type="entry name" value="AcrB_DN_DC_subdom"/>
</dbReference>
<feature type="transmembrane region" description="Helical" evidence="2">
    <location>
        <begin position="892"/>
        <end position="912"/>
    </location>
</feature>
<feature type="transmembrane region" description="Helical" evidence="2">
    <location>
        <begin position="354"/>
        <end position="373"/>
    </location>
</feature>
<reference evidence="3 4" key="1">
    <citation type="submission" date="2020-06" db="EMBL/GenBank/DDBJ databases">
        <authorList>
            <person name="Cao W.R."/>
        </authorList>
    </citation>
    <scope>NUCLEOTIDE SEQUENCE [LARGE SCALE GENOMIC DNA]</scope>
    <source>
        <strain evidence="3 4">B1Z28</strain>
    </source>
</reference>
<gene>
    <name evidence="3" type="ORF">HW561_18445</name>
</gene>
<organism evidence="3 4">
    <name type="scientific">Ruegeria haliotis</name>
    <dbReference type="NCBI Taxonomy" id="2747601"/>
    <lineage>
        <taxon>Bacteria</taxon>
        <taxon>Pseudomonadati</taxon>
        <taxon>Pseudomonadota</taxon>
        <taxon>Alphaproteobacteria</taxon>
        <taxon>Rhodobacterales</taxon>
        <taxon>Roseobacteraceae</taxon>
        <taxon>Ruegeria</taxon>
    </lineage>
</organism>
<dbReference type="SUPFAM" id="SSF82714">
    <property type="entry name" value="Multidrug efflux transporter AcrB TolC docking domain, DN and DC subdomains"/>
    <property type="match status" value="2"/>
</dbReference>
<dbReference type="Gene3D" id="1.20.1640.10">
    <property type="entry name" value="Multidrug efflux transporter AcrB transmembrane domain"/>
    <property type="match status" value="2"/>
</dbReference>
<dbReference type="Gene3D" id="3.30.2090.10">
    <property type="entry name" value="Multidrug efflux transporter AcrB TolC docking domain, DN and DC subdomains"/>
    <property type="match status" value="2"/>
</dbReference>
<dbReference type="RefSeq" id="WP_176866845.1">
    <property type="nucleotide sequence ID" value="NZ_JABXWT010000014.1"/>
</dbReference>
<accession>A0ABX2PUS4</accession>
<keyword evidence="1" id="KW-0175">Coiled coil</keyword>
<evidence type="ECO:0000256" key="2">
    <source>
        <dbReference type="SAM" id="Phobius"/>
    </source>
</evidence>
<protein>
    <submittedName>
        <fullName evidence="3">Efflux RND transporter permease subunit</fullName>
    </submittedName>
</protein>
<sequence length="1042" mass="114172">MHVLTSWFIRNPVAANLMMALILFLGVQTLLNIRIEGFPRIPPESVTIAIEYPDATAEQVDELVTQKIEQALEGVEGVRSITSRSENDFSSVTIRRAGGEKLQAVLDRVRIRIDGMTDLPDTARRPVIEASGFDFPALYLNIYGETDPATLQTLAQRLKEELLAQPELSRLQIWGLIPREMRIEIDPARLRQYGLTVSDVSRAIDENSLTSQAGRLRTEDGTIFLRADNRAKYAPEYAALPVVEREDGPFVSLGDIATIEDGFLDGEYLFRLNGNPTVGMEVLVGQKENLLDISKVVHSTVDDFSRQLPDQIQIEIWGDSAGYISDRLALLRSNGVQGLLLVTLMLSVFLNVRLAFWVAMGIPVSVMGAIAVSGTKWIDYSLNDVTTFGLIIALGILVDDAVVVGESVFEERRKGEDPIKDTERGVHHVAVATVFGVLTTIAAFFPMLLMDNPLGKVLAGFSGIVILTLIFSLIESKFILPAHLARVSIGQERRYLLTRIWGRIQDTAQGGLLWVRDRIYQPVLVSAVRQRYAVLILFLAAAMLGLGLMYKGKVRTVFFPEVPGQIITMNLEMDARAPFALTRANVNRIEAELNKLNSDLAKDADMTPLPVQTVFTNVNSAGDAQIYAEMIPVADRPNVPILKVVRDWRDKVGEVEGATELEFTGSEALAGGFRIRLVSKDEDLLRQASAEMRAFLSNLEGVANVRDGLVGGQPELKLRLRSDARHLGFNAETLARQISYGFGGSEVAKVMRDGSEVRVVVQNARENSDTLADLMQTQLRSANGAWVPLGTVADIQSTYTSGVINRRDGKRMNVVAASIDRNLVAPEEIGQAVFEQLAPELRRKYPSVTVLPAGELEEMSDISDGLKRALLLAAVLIYVLMAVPLKSYWQPFVILAIVPFGFVAAAVGHLIMGVSLSLFSFFGMLALTGVIVNDSLVMITRYNQARDGGQPVDGALHSAGVGRFKAIFLTTATTVIGLLPLLTETSEQAQYLIPAAISLAFGELFGTALMLVLVPVLIAITEDVIALFKPIPQQPKTQRNTA</sequence>
<keyword evidence="4" id="KW-1185">Reference proteome</keyword>
<comment type="caution">
    <text evidence="3">The sequence shown here is derived from an EMBL/GenBank/DDBJ whole genome shotgun (WGS) entry which is preliminary data.</text>
</comment>
<feature type="transmembrane region" description="Helical" evidence="2">
    <location>
        <begin position="457"/>
        <end position="474"/>
    </location>
</feature>
<dbReference type="EMBL" id="JABXWT010000014">
    <property type="protein sequence ID" value="NVO57783.1"/>
    <property type="molecule type" value="Genomic_DNA"/>
</dbReference>
<feature type="transmembrane region" description="Helical" evidence="2">
    <location>
        <begin position="12"/>
        <end position="31"/>
    </location>
</feature>
<keyword evidence="2" id="KW-1133">Transmembrane helix</keyword>
<keyword evidence="2" id="KW-0472">Membrane</keyword>
<evidence type="ECO:0000313" key="4">
    <source>
        <dbReference type="Proteomes" id="UP000630805"/>
    </source>
</evidence>
<evidence type="ECO:0000313" key="3">
    <source>
        <dbReference type="EMBL" id="NVO57783.1"/>
    </source>
</evidence>
<dbReference type="InterPro" id="IPR001036">
    <property type="entry name" value="Acrflvin-R"/>
</dbReference>
<dbReference type="Gene3D" id="3.30.70.1320">
    <property type="entry name" value="Multidrug efflux transporter AcrB pore domain like"/>
    <property type="match status" value="1"/>
</dbReference>
<evidence type="ECO:0000256" key="1">
    <source>
        <dbReference type="SAM" id="Coils"/>
    </source>
</evidence>
<dbReference type="Gene3D" id="3.30.70.1440">
    <property type="entry name" value="Multidrug efflux transporter AcrB pore domain"/>
    <property type="match status" value="1"/>
</dbReference>
<keyword evidence="2" id="KW-0812">Transmembrane</keyword>
<dbReference type="PRINTS" id="PR00702">
    <property type="entry name" value="ACRIFLAVINRP"/>
</dbReference>
<feature type="transmembrane region" description="Helical" evidence="2">
    <location>
        <begin position="918"/>
        <end position="939"/>
    </location>
</feature>
<feature type="transmembrane region" description="Helical" evidence="2">
    <location>
        <begin position="995"/>
        <end position="1020"/>
    </location>
</feature>
<feature type="transmembrane region" description="Helical" evidence="2">
    <location>
        <begin position="966"/>
        <end position="983"/>
    </location>
</feature>
<feature type="transmembrane region" description="Helical" evidence="2">
    <location>
        <begin position="425"/>
        <end position="445"/>
    </location>
</feature>
<feature type="transmembrane region" description="Helical" evidence="2">
    <location>
        <begin position="532"/>
        <end position="550"/>
    </location>
</feature>
<feature type="coiled-coil region" evidence="1">
    <location>
        <begin position="579"/>
        <end position="606"/>
    </location>
</feature>